<evidence type="ECO:0000313" key="2">
    <source>
        <dbReference type="Proteomes" id="UP000199017"/>
    </source>
</evidence>
<dbReference type="EMBL" id="FNDU01000008">
    <property type="protein sequence ID" value="SDI49398.1"/>
    <property type="molecule type" value="Genomic_DNA"/>
</dbReference>
<organism evidence="1 2">
    <name type="scientific">Alteribacillus bidgolensis</name>
    <dbReference type="NCBI Taxonomy" id="930129"/>
    <lineage>
        <taxon>Bacteria</taxon>
        <taxon>Bacillati</taxon>
        <taxon>Bacillota</taxon>
        <taxon>Bacilli</taxon>
        <taxon>Bacillales</taxon>
        <taxon>Bacillaceae</taxon>
        <taxon>Alteribacillus</taxon>
    </lineage>
</organism>
<keyword evidence="2" id="KW-1185">Reference proteome</keyword>
<dbReference type="OrthoDB" id="2381857at2"/>
<sequence>MKNQINGYDDMYTVLANERKVGGVIESEYLRLSSGDEFYNVVITKVELIGSALCSIGCVTENGQKLIVNAKDISMIHQPEHKKIFEIRNQTFKHTKMKEKLKYLKRLFELNEGSYNPFFKEEAAMIIEDIGLSNAKQEIDVSVIYPEEKVYTIA</sequence>
<proteinExistence type="predicted"/>
<accession>A0A1G8L150</accession>
<dbReference type="RefSeq" id="WP_091585977.1">
    <property type="nucleotide sequence ID" value="NZ_FNDU01000008.1"/>
</dbReference>
<gene>
    <name evidence="1" type="ORF">SAMN05216352_108106</name>
</gene>
<evidence type="ECO:0000313" key="1">
    <source>
        <dbReference type="EMBL" id="SDI49398.1"/>
    </source>
</evidence>
<reference evidence="1 2" key="1">
    <citation type="submission" date="2016-10" db="EMBL/GenBank/DDBJ databases">
        <authorList>
            <person name="de Groot N.N."/>
        </authorList>
    </citation>
    <scope>NUCLEOTIDE SEQUENCE [LARGE SCALE GENOMIC DNA]</scope>
    <source>
        <strain evidence="2">P4B,CCM 7963,CECT 7998,DSM 25260,IBRC-M 10614,KCTC 13821</strain>
    </source>
</reference>
<name>A0A1G8L150_9BACI</name>
<dbReference type="AlphaFoldDB" id="A0A1G8L150"/>
<dbReference type="Proteomes" id="UP000199017">
    <property type="component" value="Unassembled WGS sequence"/>
</dbReference>
<protein>
    <submittedName>
        <fullName evidence="1">Uncharacterized protein</fullName>
    </submittedName>
</protein>